<evidence type="ECO:0000313" key="1">
    <source>
        <dbReference type="EMBL" id="SVC21469.1"/>
    </source>
</evidence>
<proteinExistence type="predicted"/>
<protein>
    <recommendedName>
        <fullName evidence="2">PilZ domain-containing protein</fullName>
    </recommendedName>
</protein>
<gene>
    <name evidence="1" type="ORF">METZ01_LOCUS274323</name>
</gene>
<dbReference type="AlphaFoldDB" id="A0A382KBB9"/>
<sequence>MPNFSISTGQKKKIKLKIGELILFFKKKKDEKKMFEVPEGDRGSYRVYPTDDEPILIKIKGGKTAKAVDICAGGISFPNDNYEKGSTHDCKIKLSRDVDPFAAKVVIHKIDDGNVCRCSITETTDEMDDMVHHYVMERQKDDIKSKKTKF</sequence>
<reference evidence="1" key="1">
    <citation type="submission" date="2018-05" db="EMBL/GenBank/DDBJ databases">
        <authorList>
            <person name="Lanie J.A."/>
            <person name="Ng W.-L."/>
            <person name="Kazmierczak K.M."/>
            <person name="Andrzejewski T.M."/>
            <person name="Davidsen T.M."/>
            <person name="Wayne K.J."/>
            <person name="Tettelin H."/>
            <person name="Glass J.I."/>
            <person name="Rusch D."/>
            <person name="Podicherti R."/>
            <person name="Tsui H.-C.T."/>
            <person name="Winkler M.E."/>
        </authorList>
    </citation>
    <scope>NUCLEOTIDE SEQUENCE</scope>
</reference>
<dbReference type="EMBL" id="UINC01079453">
    <property type="protein sequence ID" value="SVC21469.1"/>
    <property type="molecule type" value="Genomic_DNA"/>
</dbReference>
<name>A0A382KBB9_9ZZZZ</name>
<evidence type="ECO:0008006" key="2">
    <source>
        <dbReference type="Google" id="ProtNLM"/>
    </source>
</evidence>
<organism evidence="1">
    <name type="scientific">marine metagenome</name>
    <dbReference type="NCBI Taxonomy" id="408172"/>
    <lineage>
        <taxon>unclassified sequences</taxon>
        <taxon>metagenomes</taxon>
        <taxon>ecological metagenomes</taxon>
    </lineage>
</organism>
<accession>A0A382KBB9</accession>